<dbReference type="EMBL" id="BARS01009237">
    <property type="protein sequence ID" value="GAF71819.1"/>
    <property type="molecule type" value="Genomic_DNA"/>
</dbReference>
<dbReference type="AlphaFoldDB" id="X0RSJ6"/>
<feature type="non-terminal residue" evidence="1">
    <location>
        <position position="1"/>
    </location>
</feature>
<comment type="caution">
    <text evidence="1">The sequence shown here is derived from an EMBL/GenBank/DDBJ whole genome shotgun (WGS) entry which is preliminary data.</text>
</comment>
<organism evidence="1">
    <name type="scientific">marine sediment metagenome</name>
    <dbReference type="NCBI Taxonomy" id="412755"/>
    <lineage>
        <taxon>unclassified sequences</taxon>
        <taxon>metagenomes</taxon>
        <taxon>ecological metagenomes</taxon>
    </lineage>
</organism>
<dbReference type="InterPro" id="IPR029063">
    <property type="entry name" value="SAM-dependent_MTases_sf"/>
</dbReference>
<name>X0RSJ6_9ZZZZ</name>
<dbReference type="SUPFAM" id="SSF53335">
    <property type="entry name" value="S-adenosyl-L-methionine-dependent methyltransferases"/>
    <property type="match status" value="1"/>
</dbReference>
<evidence type="ECO:0008006" key="2">
    <source>
        <dbReference type="Google" id="ProtNLM"/>
    </source>
</evidence>
<accession>X0RSJ6</accession>
<dbReference type="Gene3D" id="3.40.50.150">
    <property type="entry name" value="Vaccinia Virus protein VP39"/>
    <property type="match status" value="1"/>
</dbReference>
<evidence type="ECO:0000313" key="1">
    <source>
        <dbReference type="EMBL" id="GAF71819.1"/>
    </source>
</evidence>
<protein>
    <recommendedName>
        <fullName evidence="2">Methyltransferase type 11 domain-containing protein</fullName>
    </recommendedName>
</protein>
<gene>
    <name evidence="1" type="ORF">S01H1_17413</name>
</gene>
<dbReference type="Gene3D" id="2.20.25.110">
    <property type="entry name" value="S-adenosyl-L-methionine-dependent methyltransferases"/>
    <property type="match status" value="1"/>
</dbReference>
<sequence>NMTFEVVENGVSRQFKEVHVQRGYTLEELSQMLNDASFEVVHIFHAYKFRKPTRRSDRVFFVARRMPDE</sequence>
<reference evidence="1" key="1">
    <citation type="journal article" date="2014" name="Front. Microbiol.">
        <title>High frequency of phylogenetically diverse reductive dehalogenase-homologous genes in deep subseafloor sedimentary metagenomes.</title>
        <authorList>
            <person name="Kawai M."/>
            <person name="Futagami T."/>
            <person name="Toyoda A."/>
            <person name="Takaki Y."/>
            <person name="Nishi S."/>
            <person name="Hori S."/>
            <person name="Arai W."/>
            <person name="Tsubouchi T."/>
            <person name="Morono Y."/>
            <person name="Uchiyama I."/>
            <person name="Ito T."/>
            <person name="Fujiyama A."/>
            <person name="Inagaki F."/>
            <person name="Takami H."/>
        </authorList>
    </citation>
    <scope>NUCLEOTIDE SEQUENCE</scope>
    <source>
        <strain evidence="1">Expedition CK06-06</strain>
    </source>
</reference>
<proteinExistence type="predicted"/>